<dbReference type="InterPro" id="IPR014147">
    <property type="entry name" value="T4SS_TrbJ"/>
</dbReference>
<dbReference type="EMBL" id="NIAY01000113">
    <property type="protein sequence ID" value="PAB28679.1"/>
    <property type="molecule type" value="Genomic_DNA"/>
</dbReference>
<keyword evidence="1" id="KW-0732">Signal</keyword>
<organism evidence="2 4">
    <name type="scientific">Pseudomonas savastanoi pv. nerii</name>
    <dbReference type="NCBI Taxonomy" id="360921"/>
    <lineage>
        <taxon>Bacteria</taxon>
        <taxon>Pseudomonadati</taxon>
        <taxon>Pseudomonadota</taxon>
        <taxon>Gammaproteobacteria</taxon>
        <taxon>Pseudomonadales</taxon>
        <taxon>Pseudomonadaceae</taxon>
        <taxon>Pseudomonas</taxon>
    </lineage>
</organism>
<dbReference type="Proteomes" id="UP000216306">
    <property type="component" value="Unassembled WGS sequence"/>
</dbReference>
<feature type="chain" id="PRO_5011361521" evidence="1">
    <location>
        <begin position="25"/>
        <end position="251"/>
    </location>
</feature>
<evidence type="ECO:0000256" key="1">
    <source>
        <dbReference type="SAM" id="SignalP"/>
    </source>
</evidence>
<comment type="caution">
    <text evidence="2">The sequence shown here is derived from an EMBL/GenBank/DDBJ whole genome shotgun (WGS) entry which is preliminary data.</text>
</comment>
<evidence type="ECO:0000313" key="5">
    <source>
        <dbReference type="Proteomes" id="UP000268636"/>
    </source>
</evidence>
<evidence type="ECO:0000313" key="2">
    <source>
        <dbReference type="EMBL" id="PAB28679.1"/>
    </source>
</evidence>
<dbReference type="AlphaFoldDB" id="A0A0P9VMG4"/>
<sequence>MKIPETPRWISLLIAAAIPHLAMAGVPVFDGANTSQTTISAIQNVAAVAKQIEQYKIQLQQYQTMLQNTAAPAAYIWSEADQTISKLLAAQDTLSYYKNQAGSLEQYLSRYQDAAHYAKAPCIGMDTCMTQDQQAIADSQSDATTARKKANDALLTSVSRQQETLQSDAQALAGIQRAASGATGQMQAIQSANQFASAQTSQLLQIRSLLIAQQNALATNAQVEADRDAQKLAADRKALSGRNSQSADRQW</sequence>
<evidence type="ECO:0000313" key="3">
    <source>
        <dbReference type="EMBL" id="RMT73665.1"/>
    </source>
</evidence>
<proteinExistence type="predicted"/>
<evidence type="ECO:0000313" key="4">
    <source>
        <dbReference type="Proteomes" id="UP000216306"/>
    </source>
</evidence>
<reference evidence="2 4" key="1">
    <citation type="submission" date="2017-05" db="EMBL/GenBank/DDBJ databases">
        <title>Comparative genomic of Pseudomonas savastanoi pathovars.</title>
        <authorList>
            <person name="Pintado A."/>
            <person name="Moreno-Perez A."/>
            <person name="Caballo-Ponce E."/>
            <person name="Murillo J."/>
            <person name="Bardaji L."/>
            <person name="Cerboneschi M."/>
            <person name="Rodriguez-Palenzuela P."/>
            <person name="Ramos C."/>
            <person name="Tegli S."/>
        </authorList>
    </citation>
    <scope>NUCLEOTIDE SEQUENCE [LARGE SCALE GENOMIC DNA]</scope>
    <source>
        <strain evidence="2 4">ESC 23</strain>
    </source>
</reference>
<dbReference type="EMBL" id="RBTN01000220">
    <property type="protein sequence ID" value="RMT73665.1"/>
    <property type="molecule type" value="Genomic_DNA"/>
</dbReference>
<name>A0A0P9VMG4_PSESS</name>
<protein>
    <submittedName>
        <fullName evidence="2 3">P-type conjugative transfer protein TrbJ</fullName>
    </submittedName>
</protein>
<feature type="signal peptide" evidence="1">
    <location>
        <begin position="1"/>
        <end position="24"/>
    </location>
</feature>
<dbReference type="NCBIfam" id="TIGR02780">
    <property type="entry name" value="TrbJ_Ti"/>
    <property type="match status" value="1"/>
</dbReference>
<gene>
    <name evidence="2" type="primary">trbJ</name>
    <name evidence="3" type="ORF">ALP42_101177</name>
    <name evidence="2" type="ORF">CC205_20980</name>
</gene>
<dbReference type="NCBIfam" id="NF010452">
    <property type="entry name" value="PRK13879.1"/>
    <property type="match status" value="1"/>
</dbReference>
<dbReference type="Proteomes" id="UP000268636">
    <property type="component" value="Unassembled WGS sequence"/>
</dbReference>
<accession>A0A0P9VMG4</accession>
<dbReference type="RefSeq" id="WP_002556080.1">
    <property type="nucleotide sequence ID" value="NZ_LIHX01000144.1"/>
</dbReference>
<dbReference type="SUPFAM" id="SSF101082">
    <property type="entry name" value="Typo IV secretion system protein TraC"/>
    <property type="match status" value="1"/>
</dbReference>
<reference evidence="3 5" key="2">
    <citation type="submission" date="2018-08" db="EMBL/GenBank/DDBJ databases">
        <title>Recombination of ecologically and evolutionarily significant loci maintains genetic cohesion in the Pseudomonas syringae species complex.</title>
        <authorList>
            <person name="Dillon M."/>
            <person name="Thakur S."/>
            <person name="Almeida R.N.D."/>
            <person name="Weir B.S."/>
            <person name="Guttman D.S."/>
        </authorList>
    </citation>
    <scope>NUCLEOTIDE SEQUENCE [LARGE SCALE GENOMIC DNA]</scope>
    <source>
        <strain evidence="3 5">ICMP 13786</strain>
    </source>
</reference>